<dbReference type="AlphaFoldDB" id="A0A8J3LZS4"/>
<keyword evidence="3" id="KW-1185">Reference proteome</keyword>
<organism evidence="2 3">
    <name type="scientific">Pseudolysinimonas yzui</name>
    <dbReference type="NCBI Taxonomy" id="2708254"/>
    <lineage>
        <taxon>Bacteria</taxon>
        <taxon>Bacillati</taxon>
        <taxon>Actinomycetota</taxon>
        <taxon>Actinomycetes</taxon>
        <taxon>Micrococcales</taxon>
        <taxon>Microbacteriaceae</taxon>
        <taxon>Pseudolysinimonas</taxon>
    </lineage>
</organism>
<dbReference type="Proteomes" id="UP000617531">
    <property type="component" value="Unassembled WGS sequence"/>
</dbReference>
<accession>A0A8J3LZS4</accession>
<evidence type="ECO:0000256" key="1">
    <source>
        <dbReference type="SAM" id="SignalP"/>
    </source>
</evidence>
<gene>
    <name evidence="2" type="ORF">GCM10011600_10510</name>
</gene>
<keyword evidence="1" id="KW-0732">Signal</keyword>
<feature type="signal peptide" evidence="1">
    <location>
        <begin position="1"/>
        <end position="24"/>
    </location>
</feature>
<name>A0A8J3LZS4_9MICO</name>
<dbReference type="PROSITE" id="PS51257">
    <property type="entry name" value="PROKAR_LIPOPROTEIN"/>
    <property type="match status" value="1"/>
</dbReference>
<sequence>MTIRRTLATASATLLLLASLTACFGIPTPGGNTGGDTGGDTDTIDLSGTSWSGVDSDGDSWGLEFQGDGTVGLTYNGDSYDDASDTWTVSGDTLAIHVAFTDGAVDMTGPVAEDSIDLDGTYTGGTFTLTITQD</sequence>
<protein>
    <submittedName>
        <fullName evidence="2">Uncharacterized protein</fullName>
    </submittedName>
</protein>
<proteinExistence type="predicted"/>
<comment type="caution">
    <text evidence="2">The sequence shown here is derived from an EMBL/GenBank/DDBJ whole genome shotgun (WGS) entry which is preliminary data.</text>
</comment>
<evidence type="ECO:0000313" key="2">
    <source>
        <dbReference type="EMBL" id="GHF11211.1"/>
    </source>
</evidence>
<evidence type="ECO:0000313" key="3">
    <source>
        <dbReference type="Proteomes" id="UP000617531"/>
    </source>
</evidence>
<feature type="chain" id="PRO_5039343277" evidence="1">
    <location>
        <begin position="25"/>
        <end position="134"/>
    </location>
</feature>
<dbReference type="EMBL" id="BNAI01000001">
    <property type="protein sequence ID" value="GHF11211.1"/>
    <property type="molecule type" value="Genomic_DNA"/>
</dbReference>
<reference evidence="2" key="1">
    <citation type="journal article" date="2014" name="Int. J. Syst. Evol. Microbiol.">
        <title>Complete genome sequence of Corynebacterium casei LMG S-19264T (=DSM 44701T), isolated from a smear-ripened cheese.</title>
        <authorList>
            <consortium name="US DOE Joint Genome Institute (JGI-PGF)"/>
            <person name="Walter F."/>
            <person name="Albersmeier A."/>
            <person name="Kalinowski J."/>
            <person name="Ruckert C."/>
        </authorList>
    </citation>
    <scope>NUCLEOTIDE SEQUENCE</scope>
    <source>
        <strain evidence="2">CGMCC 1.16548</strain>
    </source>
</reference>
<reference evidence="2" key="2">
    <citation type="submission" date="2020-09" db="EMBL/GenBank/DDBJ databases">
        <authorList>
            <person name="Sun Q."/>
            <person name="Zhou Y."/>
        </authorList>
    </citation>
    <scope>NUCLEOTIDE SEQUENCE</scope>
    <source>
        <strain evidence="2">CGMCC 1.16548</strain>
    </source>
</reference>
<dbReference type="RefSeq" id="WP_191282309.1">
    <property type="nucleotide sequence ID" value="NZ_BNAI01000001.1"/>
</dbReference>